<accession>A0A7S0EPS6</accession>
<evidence type="ECO:0000256" key="1">
    <source>
        <dbReference type="SAM" id="Coils"/>
    </source>
</evidence>
<feature type="domain" description="CID" evidence="3">
    <location>
        <begin position="108"/>
        <end position="249"/>
    </location>
</feature>
<keyword evidence="1" id="KW-0175">Coiled coil</keyword>
<dbReference type="EMBL" id="HBEO01020800">
    <property type="protein sequence ID" value="CAD8490755.1"/>
    <property type="molecule type" value="Transcribed_RNA"/>
</dbReference>
<proteinExistence type="predicted"/>
<dbReference type="Gene3D" id="1.25.40.90">
    <property type="match status" value="1"/>
</dbReference>
<sequence>MNCRRLVKEYLVLLWERRTVHFFCKSCKSVHKHISWVSNVLQSESPALGAGRILFDRHPLDIGPNHAEEAFLNILQRNPENRGIANSVGSFQFSWGEGGGLQQGGVMDALEVLKKLKESIRSLNSYSNSKIVDIAKHFLDLSAQNESAAHKIYVESLRENVSTGQARRCLALFYVANEILQKCSKHDRWIEVLADALVKLLPQVCSIALEKEENNVVLNVMRLPNVWSQSKLVPEDCCSEMRALCEQHYNYFFLSNSECSWNDLQLESNGALNNLTNCTDITKELGMVKHGSPQLNTTAPKALSAEQDFSQSSTGNKKAVVDVRGIIDAKRSTPPMVNTPNNQIRTRQAVEHLEDLKLKEIQKEREEFTSMKMASTKKLAEVHRQRLTSCRSQLETKKFLIQNQEEMDRLENDLQEMARQKEEQWNKELEDWRRTIHMAASRLPVGVAKGSQSSKIEIDSHKSSAPPSDLFLQDPQPPQRNVRDTESQPPSGFPRSASDGGKKMARGSQGLEAAHKPDQWSPRQGSAPAGQVDVAAWESVKPLPSEVGRGPAPSKSSNPSWSSRGPSGLTYVEPTSLTPHGMPASVPMRMPAMPRWQGPAIPRGELVMPLNGLQAACPPRASRPSMADPQWSGQGPLPPNYRGVGMAEFMPDVRGGNWRMQRVPRSNAAGEGASAASLMHQAMQMAKMQLEIEGVLPREEQWTAGPVAGSMGVMMQPPMMGSMQAEDSSLAGGPEAADSLGSSRKGARSLTAQAGGGAGRAMKRARTGGDGEGSGKGSTAQESELERDGGELWCEQFFAEEDQLGEEGGMGVFGVSPQG</sequence>
<feature type="region of interest" description="Disordered" evidence="2">
    <location>
        <begin position="443"/>
        <end position="531"/>
    </location>
</feature>
<gene>
    <name evidence="4" type="ORF">HPHI1048_LOCUS14081</name>
</gene>
<feature type="region of interest" description="Disordered" evidence="2">
    <location>
        <begin position="715"/>
        <end position="819"/>
    </location>
</feature>
<dbReference type="Pfam" id="PF04818">
    <property type="entry name" value="CID"/>
    <property type="match status" value="1"/>
</dbReference>
<feature type="coiled-coil region" evidence="1">
    <location>
        <begin position="400"/>
        <end position="435"/>
    </location>
</feature>
<dbReference type="AlphaFoldDB" id="A0A7S0EPS6"/>
<feature type="compositionally biased region" description="Low complexity" evidence="2">
    <location>
        <begin position="551"/>
        <end position="567"/>
    </location>
</feature>
<evidence type="ECO:0000256" key="2">
    <source>
        <dbReference type="SAM" id="MobiDB-lite"/>
    </source>
</evidence>
<dbReference type="InterPro" id="IPR008942">
    <property type="entry name" value="ENTH_VHS"/>
</dbReference>
<reference evidence="4" key="1">
    <citation type="submission" date="2021-01" db="EMBL/GenBank/DDBJ databases">
        <authorList>
            <person name="Corre E."/>
            <person name="Pelletier E."/>
            <person name="Niang G."/>
            <person name="Scheremetjew M."/>
            <person name="Finn R."/>
            <person name="Kale V."/>
            <person name="Holt S."/>
            <person name="Cochrane G."/>
            <person name="Meng A."/>
            <person name="Brown T."/>
            <person name="Cohen L."/>
        </authorList>
    </citation>
    <scope>NUCLEOTIDE SEQUENCE</scope>
    <source>
        <strain evidence="4">CCMP325</strain>
    </source>
</reference>
<evidence type="ECO:0000313" key="4">
    <source>
        <dbReference type="EMBL" id="CAD8490755.1"/>
    </source>
</evidence>
<name>A0A7S0EPS6_9CRYP</name>
<feature type="region of interest" description="Disordered" evidence="2">
    <location>
        <begin position="543"/>
        <end position="582"/>
    </location>
</feature>
<protein>
    <recommendedName>
        <fullName evidence="3">CID domain-containing protein</fullName>
    </recommendedName>
</protein>
<dbReference type="InterPro" id="IPR006569">
    <property type="entry name" value="CID_dom"/>
</dbReference>
<organism evidence="4">
    <name type="scientific">Hanusia phi</name>
    <dbReference type="NCBI Taxonomy" id="3032"/>
    <lineage>
        <taxon>Eukaryota</taxon>
        <taxon>Cryptophyceae</taxon>
        <taxon>Pyrenomonadales</taxon>
        <taxon>Geminigeraceae</taxon>
        <taxon>Hanusia</taxon>
    </lineage>
</organism>
<dbReference type="PROSITE" id="PS51391">
    <property type="entry name" value="CID"/>
    <property type="match status" value="1"/>
</dbReference>
<evidence type="ECO:0000259" key="3">
    <source>
        <dbReference type="PROSITE" id="PS51391"/>
    </source>
</evidence>